<evidence type="ECO:0000313" key="2">
    <source>
        <dbReference type="Proteomes" id="UP000190341"/>
    </source>
</evidence>
<reference evidence="1 2" key="1">
    <citation type="submission" date="2017-02" db="EMBL/GenBank/DDBJ databases">
        <authorList>
            <person name="Peterson S.W."/>
        </authorList>
    </citation>
    <scope>NUCLEOTIDE SEQUENCE [LARGE SCALE GENOMIC DNA]</scope>
    <source>
        <strain evidence="1 2">P15</strain>
    </source>
</reference>
<accession>A0A1T5J1W6</accession>
<dbReference type="EMBL" id="FUZV01000001">
    <property type="protein sequence ID" value="SKC45390.1"/>
    <property type="molecule type" value="Genomic_DNA"/>
</dbReference>
<sequence length="165" mass="17243">MSPPAAHGLGPDTAENAMNPALQALSLPALALALIAPASASRACTISVVDVGLVTTVTVTAATDEDCRWDDNNPNNARLLSVVGAVVPNLLAGYSADFQAASTHKVGEKWQLRLARCSVFNIPGCAGEASLVAEDSYGPNYRDCWSENEQALSSTNVCVFERVVP</sequence>
<dbReference type="Proteomes" id="UP000190341">
    <property type="component" value="Unassembled WGS sequence"/>
</dbReference>
<protein>
    <submittedName>
        <fullName evidence="1">Uncharacterized protein</fullName>
    </submittedName>
</protein>
<gene>
    <name evidence="1" type="ORF">SAMN06296058_0448</name>
</gene>
<proteinExistence type="predicted"/>
<dbReference type="STRING" id="428993.SAMN06296058_0448"/>
<dbReference type="AlphaFoldDB" id="A0A1T5J1W6"/>
<organism evidence="1 2">
    <name type="scientific">Pseudoxanthomonas indica</name>
    <dbReference type="NCBI Taxonomy" id="428993"/>
    <lineage>
        <taxon>Bacteria</taxon>
        <taxon>Pseudomonadati</taxon>
        <taxon>Pseudomonadota</taxon>
        <taxon>Gammaproteobacteria</taxon>
        <taxon>Lysobacterales</taxon>
        <taxon>Lysobacteraceae</taxon>
        <taxon>Pseudoxanthomonas</taxon>
    </lineage>
</organism>
<evidence type="ECO:0000313" key="1">
    <source>
        <dbReference type="EMBL" id="SKC45390.1"/>
    </source>
</evidence>
<name>A0A1T5J1W6_9GAMM</name>
<keyword evidence="2" id="KW-1185">Reference proteome</keyword>